<accession>A0A266QCU8</accession>
<dbReference type="Pfam" id="PF00535">
    <property type="entry name" value="Glycos_transf_2"/>
    <property type="match status" value="1"/>
</dbReference>
<dbReference type="PANTHER" id="PTHR43685:SF2">
    <property type="entry name" value="GLYCOSYLTRANSFERASE 2-LIKE DOMAIN-CONTAINING PROTEIN"/>
    <property type="match status" value="1"/>
</dbReference>
<dbReference type="Proteomes" id="UP000216101">
    <property type="component" value="Unassembled WGS sequence"/>
</dbReference>
<dbReference type="InterPro" id="IPR001173">
    <property type="entry name" value="Glyco_trans_2-like"/>
</dbReference>
<protein>
    <recommendedName>
        <fullName evidence="1">Glycosyltransferase 2-like domain-containing protein</fullName>
    </recommendedName>
</protein>
<dbReference type="InterPro" id="IPR029044">
    <property type="entry name" value="Nucleotide-diphossugar_trans"/>
</dbReference>
<gene>
    <name evidence="2" type="ORF">CBP51_12300</name>
</gene>
<proteinExistence type="predicted"/>
<evidence type="ECO:0000313" key="2">
    <source>
        <dbReference type="EMBL" id="OZY87703.1"/>
    </source>
</evidence>
<reference evidence="3" key="1">
    <citation type="submission" date="2017-05" db="EMBL/GenBank/DDBJ databases">
        <authorList>
            <person name="Barney B.M."/>
        </authorList>
    </citation>
    <scope>NUCLEOTIDE SEQUENCE [LARGE SCALE GENOMIC DNA]</scope>
    <source>
        <strain evidence="3">PSBB022</strain>
    </source>
</reference>
<keyword evidence="3" id="KW-1185">Reference proteome</keyword>
<dbReference type="PANTHER" id="PTHR43685">
    <property type="entry name" value="GLYCOSYLTRANSFERASE"/>
    <property type="match status" value="1"/>
</dbReference>
<feature type="domain" description="Glycosyltransferase 2-like" evidence="1">
    <location>
        <begin position="22"/>
        <end position="148"/>
    </location>
</feature>
<dbReference type="SUPFAM" id="SSF53448">
    <property type="entry name" value="Nucleotide-diphospho-sugar transferases"/>
    <property type="match status" value="1"/>
</dbReference>
<dbReference type="AlphaFoldDB" id="A0A266QCU8"/>
<sequence>MRAYYRVQKGLGRMSYIVGRVSVLIPLYNRASYILETIQSVLGQDYPDIELIVIDDGSTDGGDVLVEQFANRGELQLLRHPGRINKGQAAALNLGLAIATGEFIAVLDSDDLYVPGKISKQVAFFRENPDVGLVYGNGKGIDAVGNVIYEINYDNRVERSDPNDVLLDCYFLLPQNSLVRASVYQQAGNFDESLRSGQDHDMLIRLAEQTKIAHQSIDSFRYRRHGDSISAKGTETRWRCGLIILDKAAKRYPYKSSTLRKRRALVNFRLAHALYQKKANRFEMLWRLLVAGVLDPLRSLAVLTGKEKVK</sequence>
<dbReference type="Gene3D" id="3.90.550.10">
    <property type="entry name" value="Spore Coat Polysaccharide Biosynthesis Protein SpsA, Chain A"/>
    <property type="match status" value="1"/>
</dbReference>
<dbReference type="InterPro" id="IPR050834">
    <property type="entry name" value="Glycosyltransf_2"/>
</dbReference>
<name>A0A266QCU8_9GAMM</name>
<comment type="caution">
    <text evidence="2">The sequence shown here is derived from an EMBL/GenBank/DDBJ whole genome shotgun (WGS) entry which is preliminary data.</text>
</comment>
<evidence type="ECO:0000259" key="1">
    <source>
        <dbReference type="Pfam" id="PF00535"/>
    </source>
</evidence>
<organism evidence="2 3">
    <name type="scientific">Cellvibrio mixtus</name>
    <dbReference type="NCBI Taxonomy" id="39650"/>
    <lineage>
        <taxon>Bacteria</taxon>
        <taxon>Pseudomonadati</taxon>
        <taxon>Pseudomonadota</taxon>
        <taxon>Gammaproteobacteria</taxon>
        <taxon>Cellvibrionales</taxon>
        <taxon>Cellvibrionaceae</taxon>
        <taxon>Cellvibrio</taxon>
    </lineage>
</organism>
<dbReference type="EMBL" id="NHNI01000001">
    <property type="protein sequence ID" value="OZY87703.1"/>
    <property type="molecule type" value="Genomic_DNA"/>
</dbReference>
<evidence type="ECO:0000313" key="3">
    <source>
        <dbReference type="Proteomes" id="UP000216101"/>
    </source>
</evidence>